<evidence type="ECO:0000313" key="1">
    <source>
        <dbReference type="EMBL" id="CAL1686144.1"/>
    </source>
</evidence>
<sequence length="101" mass="11749">MWILRMKRSRDHPTALKQWQWWLQTLAKRSETIGAHKSIDKERISAVNQSEVISVRHHRSTQQRGRSLSSTASSSILDTIEMYLPTSIYRLDLSSAERSIL</sequence>
<name>A0AAV2P2D0_9HYME</name>
<dbReference type="EMBL" id="OZ034829">
    <property type="protein sequence ID" value="CAL1686144.1"/>
    <property type="molecule type" value="Genomic_DNA"/>
</dbReference>
<dbReference type="AlphaFoldDB" id="A0AAV2P2D0"/>
<protein>
    <submittedName>
        <fullName evidence="1">Uncharacterized protein</fullName>
    </submittedName>
</protein>
<reference evidence="1" key="1">
    <citation type="submission" date="2024-04" db="EMBL/GenBank/DDBJ databases">
        <authorList>
            <consortium name="Molecular Ecology Group"/>
        </authorList>
    </citation>
    <scope>NUCLEOTIDE SEQUENCE</scope>
</reference>
<accession>A0AAV2P2D0</accession>
<keyword evidence="2" id="KW-1185">Reference proteome</keyword>
<evidence type="ECO:0000313" key="2">
    <source>
        <dbReference type="Proteomes" id="UP001497644"/>
    </source>
</evidence>
<dbReference type="Proteomes" id="UP001497644">
    <property type="component" value="Chromosome 6"/>
</dbReference>
<proteinExistence type="predicted"/>
<organism evidence="1 2">
    <name type="scientific">Lasius platythorax</name>
    <dbReference type="NCBI Taxonomy" id="488582"/>
    <lineage>
        <taxon>Eukaryota</taxon>
        <taxon>Metazoa</taxon>
        <taxon>Ecdysozoa</taxon>
        <taxon>Arthropoda</taxon>
        <taxon>Hexapoda</taxon>
        <taxon>Insecta</taxon>
        <taxon>Pterygota</taxon>
        <taxon>Neoptera</taxon>
        <taxon>Endopterygota</taxon>
        <taxon>Hymenoptera</taxon>
        <taxon>Apocrita</taxon>
        <taxon>Aculeata</taxon>
        <taxon>Formicoidea</taxon>
        <taxon>Formicidae</taxon>
        <taxon>Formicinae</taxon>
        <taxon>Lasius</taxon>
        <taxon>Lasius</taxon>
    </lineage>
</organism>
<gene>
    <name evidence="1" type="ORF">LPLAT_LOCUS11506</name>
</gene>